<dbReference type="GeneID" id="44139573"/>
<evidence type="ECO:0000313" key="1">
    <source>
        <dbReference type="EMBL" id="NYR14621.1"/>
    </source>
</evidence>
<dbReference type="RefSeq" id="WP_011900344.1">
    <property type="nucleotide sequence ID" value="NZ_JAAVJF010000001.1"/>
</dbReference>
<dbReference type="EMBL" id="JAAVJF010000001">
    <property type="protein sequence ID" value="NYR14621.1"/>
    <property type="molecule type" value="Genomic_DNA"/>
</dbReference>
<keyword evidence="2" id="KW-1185">Reference proteome</keyword>
<evidence type="ECO:0000313" key="2">
    <source>
        <dbReference type="Proteomes" id="UP000554766"/>
    </source>
</evidence>
<protein>
    <submittedName>
        <fullName evidence="1">Uncharacterized protein</fullName>
    </submittedName>
</protein>
<proteinExistence type="predicted"/>
<name>A0A7L4P6A7_9CREN</name>
<dbReference type="Proteomes" id="UP000554766">
    <property type="component" value="Unassembled WGS sequence"/>
</dbReference>
<reference evidence="1 2" key="1">
    <citation type="journal article" date="2020" name="Nat. Commun.">
        <title>The structures of two archaeal type IV pili illuminate evolutionary relationships.</title>
        <authorList>
            <person name="Wang F."/>
            <person name="Baquero D.P."/>
            <person name="Su Z."/>
            <person name="Beltran L.C."/>
            <person name="Prangishvili D."/>
            <person name="Krupovic M."/>
            <person name="Egelman E.H."/>
        </authorList>
    </citation>
    <scope>NUCLEOTIDE SEQUENCE [LARGE SCALE GENOMIC DNA]</scope>
    <source>
        <strain evidence="1 2">2GA</strain>
    </source>
</reference>
<accession>A0A7L4P6A7</accession>
<sequence length="290" mass="30877">MPIPAYGTSTAVKVLYQRDSKDGRNNVYYMSLGVDTNGDGAVDKEVVYYTPDTAVGPGVVVSLYFTNSTGDPLVVCTVDTAGNCAVTNSTIFAAYKINNFNTTTITFQLPGAVLYIGLAAVDATGYSDGAVDDFWVFWDDLTVTYSACGLPAGWGLQGNYAWQSYNYLLVTGTATAYTSLVSGGLTYISNFTGSGLYAVFDSSLSPIFGLYKAGSSFSALCGFSTPLGSLPAAAVVELRPLSGFGDVIIRDSYGNILARYGCHYTATPAYVGYRAQTGEYLRAYRLEVWG</sequence>
<organism evidence="1 2">
    <name type="scientific">Pyrobaculum arsenaticum</name>
    <dbReference type="NCBI Taxonomy" id="121277"/>
    <lineage>
        <taxon>Archaea</taxon>
        <taxon>Thermoproteota</taxon>
        <taxon>Thermoprotei</taxon>
        <taxon>Thermoproteales</taxon>
        <taxon>Thermoproteaceae</taxon>
        <taxon>Pyrobaculum</taxon>
    </lineage>
</organism>
<gene>
    <name evidence="1" type="ORF">HC235_01280</name>
</gene>
<comment type="caution">
    <text evidence="1">The sequence shown here is derived from an EMBL/GenBank/DDBJ whole genome shotgun (WGS) entry which is preliminary data.</text>
</comment>
<dbReference type="AlphaFoldDB" id="A0A7L4P6A7"/>